<evidence type="ECO:0000256" key="1">
    <source>
        <dbReference type="ARBA" id="ARBA00004496"/>
    </source>
</evidence>
<dbReference type="SUPFAM" id="SSF56037">
    <property type="entry name" value="PheT/TilS domain"/>
    <property type="match status" value="1"/>
</dbReference>
<dbReference type="AlphaFoldDB" id="A0A7Y0Q0X0"/>
<comment type="subcellular location">
    <subcellularLocation>
        <location evidence="1 8">Cytoplasm</location>
    </subcellularLocation>
</comment>
<accession>A0A7Y0Q0X0</accession>
<protein>
    <recommendedName>
        <fullName evidence="8">tRNA(Ile)-lysidine synthase</fullName>
        <ecNumber evidence="8">6.3.4.19</ecNumber>
    </recommendedName>
    <alternativeName>
        <fullName evidence="8">tRNA(Ile)-2-lysyl-cytidine synthase</fullName>
    </alternativeName>
    <alternativeName>
        <fullName evidence="8">tRNA(Ile)-lysidine synthetase</fullName>
    </alternativeName>
</protein>
<dbReference type="GO" id="GO:0006400">
    <property type="term" value="P:tRNA modification"/>
    <property type="evidence" value="ECO:0007669"/>
    <property type="project" value="UniProtKB-UniRule"/>
</dbReference>
<dbReference type="NCBIfam" id="TIGR02432">
    <property type="entry name" value="lysidine_TilS_N"/>
    <property type="match status" value="1"/>
</dbReference>
<dbReference type="PANTHER" id="PTHR43033">
    <property type="entry name" value="TRNA(ILE)-LYSIDINE SYNTHASE-RELATED"/>
    <property type="match status" value="1"/>
</dbReference>
<dbReference type="RefSeq" id="WP_169096879.1">
    <property type="nucleotide sequence ID" value="NZ_JABBVZ010000008.1"/>
</dbReference>
<evidence type="ECO:0000256" key="8">
    <source>
        <dbReference type="HAMAP-Rule" id="MF_01161"/>
    </source>
</evidence>
<dbReference type="InterPro" id="IPR012795">
    <property type="entry name" value="tRNA_Ile_lys_synt_N"/>
</dbReference>
<dbReference type="CDD" id="cd01992">
    <property type="entry name" value="TilS_N"/>
    <property type="match status" value="1"/>
</dbReference>
<feature type="binding site" evidence="8">
    <location>
        <begin position="29"/>
        <end position="34"/>
    </location>
    <ligand>
        <name>ATP</name>
        <dbReference type="ChEBI" id="CHEBI:30616"/>
    </ligand>
</feature>
<evidence type="ECO:0000256" key="3">
    <source>
        <dbReference type="ARBA" id="ARBA00022598"/>
    </source>
</evidence>
<dbReference type="InterPro" id="IPR012094">
    <property type="entry name" value="tRNA_Ile_lys_synt"/>
</dbReference>
<evidence type="ECO:0000256" key="5">
    <source>
        <dbReference type="ARBA" id="ARBA00022741"/>
    </source>
</evidence>
<comment type="catalytic activity">
    <reaction evidence="7 8">
        <text>cytidine(34) in tRNA(Ile2) + L-lysine + ATP = lysidine(34) in tRNA(Ile2) + AMP + diphosphate + H(+)</text>
        <dbReference type="Rhea" id="RHEA:43744"/>
        <dbReference type="Rhea" id="RHEA-COMP:10625"/>
        <dbReference type="Rhea" id="RHEA-COMP:10670"/>
        <dbReference type="ChEBI" id="CHEBI:15378"/>
        <dbReference type="ChEBI" id="CHEBI:30616"/>
        <dbReference type="ChEBI" id="CHEBI:32551"/>
        <dbReference type="ChEBI" id="CHEBI:33019"/>
        <dbReference type="ChEBI" id="CHEBI:82748"/>
        <dbReference type="ChEBI" id="CHEBI:83665"/>
        <dbReference type="ChEBI" id="CHEBI:456215"/>
        <dbReference type="EC" id="6.3.4.19"/>
    </reaction>
</comment>
<comment type="similarity">
    <text evidence="8">Belongs to the tRNA(Ile)-lysidine synthase family.</text>
</comment>
<keyword evidence="4 8" id="KW-0819">tRNA processing</keyword>
<dbReference type="EMBL" id="JABBVZ010000008">
    <property type="protein sequence ID" value="NMP21483.1"/>
    <property type="molecule type" value="Genomic_DNA"/>
</dbReference>
<dbReference type="InterPro" id="IPR012796">
    <property type="entry name" value="Lysidine-tRNA-synth_C"/>
</dbReference>
<evidence type="ECO:0000313" key="10">
    <source>
        <dbReference type="EMBL" id="NMP21483.1"/>
    </source>
</evidence>
<feature type="domain" description="Lysidine-tRNA(Ile) synthetase C-terminal" evidence="9">
    <location>
        <begin position="366"/>
        <end position="443"/>
    </location>
</feature>
<comment type="domain">
    <text evidence="8">The N-terminal region contains the highly conserved SGGXDS motif, predicted to be a P-loop motif involved in ATP binding.</text>
</comment>
<dbReference type="GO" id="GO:0032267">
    <property type="term" value="F:tRNA(Ile)-lysidine synthase activity"/>
    <property type="evidence" value="ECO:0007669"/>
    <property type="project" value="UniProtKB-EC"/>
</dbReference>
<dbReference type="GO" id="GO:0005737">
    <property type="term" value="C:cytoplasm"/>
    <property type="evidence" value="ECO:0007669"/>
    <property type="project" value="UniProtKB-SubCell"/>
</dbReference>
<dbReference type="SMART" id="SM00977">
    <property type="entry name" value="TilS_C"/>
    <property type="match status" value="1"/>
</dbReference>
<evidence type="ECO:0000256" key="4">
    <source>
        <dbReference type="ARBA" id="ARBA00022694"/>
    </source>
</evidence>
<dbReference type="PANTHER" id="PTHR43033:SF1">
    <property type="entry name" value="TRNA(ILE)-LYSIDINE SYNTHASE-RELATED"/>
    <property type="match status" value="1"/>
</dbReference>
<comment type="caution">
    <text evidence="10">The sequence shown here is derived from an EMBL/GenBank/DDBJ whole genome shotgun (WGS) entry which is preliminary data.</text>
</comment>
<evidence type="ECO:0000313" key="11">
    <source>
        <dbReference type="Proteomes" id="UP000533476"/>
    </source>
</evidence>
<dbReference type="InterPro" id="IPR014729">
    <property type="entry name" value="Rossmann-like_a/b/a_fold"/>
</dbReference>
<gene>
    <name evidence="8 10" type="primary">tilS</name>
    <name evidence="10" type="ORF">HIJ39_03805</name>
</gene>
<evidence type="ECO:0000256" key="7">
    <source>
        <dbReference type="ARBA" id="ARBA00048539"/>
    </source>
</evidence>
<keyword evidence="6 8" id="KW-0067">ATP-binding</keyword>
<sequence length="455" mass="51274">MMKHPLERQFLQIARSLWRPGIPLAVAVSGGIDSLALFTLLVAIQEEHDVDLRPVHVNHQLRPESQEDAHWLKDFLMHRFGCGLTVLAVDATPQPGESMEMAARRARYTALLKHLGELGEDARLATAHQRDDQAETVLMRALVGTGIGGLGGIHPTRGPIVRPLLNVPRQQLQAYLQDNNIPWREDPTNSDPGMLRNRIRHHLMPIIRTEVNPRASEALARLAEDARRQQEGLDAALDRWLSGQVWEDSEHLLVDVEWRSWPTAWTLRILERFAERQGLRLSHQHLEAALAGSTSWPRGWQVEHRNDGRLQVSSGQPTTTDAWGRPMQLSADTVANFSGFRIHTRKVPAEKAPPGWTAISGAWPDLWVRAWRRGDRMQPLGMGGHSKKLHDMFVDAKVPRDLRPRWPVLVGHPDNGPILAVPGIRVAEAARFRPGDTIWLVRVDAPSGFQVKRSR</sequence>
<name>A0A7Y0Q0X0_9FIRM</name>
<reference evidence="10 11" key="1">
    <citation type="submission" date="2020-04" db="EMBL/GenBank/DDBJ databases">
        <authorList>
            <person name="Zhang R."/>
            <person name="Schippers A."/>
        </authorList>
    </citation>
    <scope>NUCLEOTIDE SEQUENCE [LARGE SCALE GENOMIC DNA]</scope>
    <source>
        <strain evidence="10 11">DSM 109850</strain>
    </source>
</reference>
<keyword evidence="2 8" id="KW-0963">Cytoplasm</keyword>
<dbReference type="HAMAP" id="MF_01161">
    <property type="entry name" value="tRNA_Ile_lys_synt"/>
    <property type="match status" value="1"/>
</dbReference>
<comment type="function">
    <text evidence="8">Ligates lysine onto the cytidine present at position 34 of the AUA codon-specific tRNA(Ile) that contains the anticodon CAU, in an ATP-dependent manner. Cytidine is converted to lysidine, thus changing the amino acid specificity of the tRNA from methionine to isoleucine.</text>
</comment>
<dbReference type="Pfam" id="PF01171">
    <property type="entry name" value="ATP_bind_3"/>
    <property type="match status" value="1"/>
</dbReference>
<dbReference type="GO" id="GO:0005524">
    <property type="term" value="F:ATP binding"/>
    <property type="evidence" value="ECO:0007669"/>
    <property type="project" value="UniProtKB-UniRule"/>
</dbReference>
<dbReference type="SUPFAM" id="SSF52402">
    <property type="entry name" value="Adenine nucleotide alpha hydrolases-like"/>
    <property type="match status" value="1"/>
</dbReference>
<evidence type="ECO:0000259" key="9">
    <source>
        <dbReference type="SMART" id="SM00977"/>
    </source>
</evidence>
<dbReference type="Pfam" id="PF11734">
    <property type="entry name" value="TilS_C"/>
    <property type="match status" value="1"/>
</dbReference>
<evidence type="ECO:0000256" key="2">
    <source>
        <dbReference type="ARBA" id="ARBA00022490"/>
    </source>
</evidence>
<evidence type="ECO:0000256" key="6">
    <source>
        <dbReference type="ARBA" id="ARBA00022840"/>
    </source>
</evidence>
<dbReference type="InterPro" id="IPR011063">
    <property type="entry name" value="TilS/TtcA_N"/>
</dbReference>
<organism evidence="10 11">
    <name type="scientific">Sulfobacillus harzensis</name>
    <dbReference type="NCBI Taxonomy" id="2729629"/>
    <lineage>
        <taxon>Bacteria</taxon>
        <taxon>Bacillati</taxon>
        <taxon>Bacillota</taxon>
        <taxon>Clostridia</taxon>
        <taxon>Eubacteriales</taxon>
        <taxon>Clostridiales Family XVII. Incertae Sedis</taxon>
        <taxon>Sulfobacillus</taxon>
    </lineage>
</organism>
<keyword evidence="11" id="KW-1185">Reference proteome</keyword>
<keyword evidence="3 8" id="KW-0436">Ligase</keyword>
<proteinExistence type="inferred from homology"/>
<dbReference type="Gene3D" id="3.40.50.620">
    <property type="entry name" value="HUPs"/>
    <property type="match status" value="1"/>
</dbReference>
<keyword evidence="5 8" id="KW-0547">Nucleotide-binding</keyword>
<dbReference type="EC" id="6.3.4.19" evidence="8"/>
<dbReference type="NCBIfam" id="TIGR02433">
    <property type="entry name" value="lysidine_TilS_C"/>
    <property type="match status" value="1"/>
</dbReference>
<dbReference type="Proteomes" id="UP000533476">
    <property type="component" value="Unassembled WGS sequence"/>
</dbReference>